<dbReference type="Proteomes" id="UP000518752">
    <property type="component" value="Unassembled WGS sequence"/>
</dbReference>
<comment type="caution">
    <text evidence="3">The sequence shown here is derived from an EMBL/GenBank/DDBJ whole genome shotgun (WGS) entry which is preliminary data.</text>
</comment>
<reference evidence="3 4" key="1">
    <citation type="journal article" date="2020" name="ISME J.">
        <title>Uncovering the hidden diversity of litter-decomposition mechanisms in mushroom-forming fungi.</title>
        <authorList>
            <person name="Floudas D."/>
            <person name="Bentzer J."/>
            <person name="Ahren D."/>
            <person name="Johansson T."/>
            <person name="Persson P."/>
            <person name="Tunlid A."/>
        </authorList>
    </citation>
    <scope>NUCLEOTIDE SEQUENCE [LARGE SCALE GENOMIC DNA]</scope>
    <source>
        <strain evidence="3 4">CBS 406.79</strain>
    </source>
</reference>
<feature type="compositionally biased region" description="Low complexity" evidence="1">
    <location>
        <begin position="507"/>
        <end position="517"/>
    </location>
</feature>
<dbReference type="EMBL" id="JAACJN010000501">
    <property type="protein sequence ID" value="KAF5341461.1"/>
    <property type="molecule type" value="Genomic_DNA"/>
</dbReference>
<dbReference type="SUPFAM" id="SSF51197">
    <property type="entry name" value="Clavaminate synthase-like"/>
    <property type="match status" value="1"/>
</dbReference>
<feature type="region of interest" description="Disordered" evidence="1">
    <location>
        <begin position="395"/>
        <end position="448"/>
    </location>
</feature>
<evidence type="ECO:0000259" key="2">
    <source>
        <dbReference type="PROSITE" id="PS51184"/>
    </source>
</evidence>
<accession>A0A8H5CI50</accession>
<organism evidence="3 4">
    <name type="scientific">Collybiopsis confluens</name>
    <dbReference type="NCBI Taxonomy" id="2823264"/>
    <lineage>
        <taxon>Eukaryota</taxon>
        <taxon>Fungi</taxon>
        <taxon>Dikarya</taxon>
        <taxon>Basidiomycota</taxon>
        <taxon>Agaricomycotina</taxon>
        <taxon>Agaricomycetes</taxon>
        <taxon>Agaricomycetidae</taxon>
        <taxon>Agaricales</taxon>
        <taxon>Marasmiineae</taxon>
        <taxon>Omphalotaceae</taxon>
        <taxon>Collybiopsis</taxon>
    </lineage>
</organism>
<feature type="region of interest" description="Disordered" evidence="1">
    <location>
        <begin position="462"/>
        <end position="517"/>
    </location>
</feature>
<dbReference type="Gene3D" id="2.60.120.650">
    <property type="entry name" value="Cupin"/>
    <property type="match status" value="1"/>
</dbReference>
<feature type="compositionally biased region" description="Basic and acidic residues" evidence="1">
    <location>
        <begin position="744"/>
        <end position="755"/>
    </location>
</feature>
<feature type="compositionally biased region" description="Basic and acidic residues" evidence="1">
    <location>
        <begin position="660"/>
        <end position="677"/>
    </location>
</feature>
<sequence length="1478" mass="163064">MKLLVAPRFGSQEDILCPSEDIEILSIALRNTWIRKIEGDTQWRSLVRLSTAAQVEQENWSWPSHLGPILGFKLLCVLCGSSMKTGTIPRKVMSEDLSKRLRRVAKQLTQKPGWPSIFEEASAARWTHRGGVGASPSDALHPVNAAQTIAQSALQNLTSIHHRLQAKSYSNILMNIELAAAYLSVMTLVGDTLLCVCWKIINALTGSCGREHGRGSSNSTHSAATKVRSLPPWLTYTAYNTLPRFNPSQFDKNVGEILSEANISIVEFQAPLFSALAVSPILLFRTCLLNSSRFGRNHYISFLLTLGDMKPDKLRKIETLIWRNLVLVSRRQITAETMIDRVLDFVIPPETLSTFRTQEAKFKQDLRKYFSNSFNEHEDNIAFFFPDLGATNELDDSRSNVHSQPSPPQLQLPSSHNVSDSAGSSNSLPSFHLSGTRDEDSNLSTAKRVSDGAISASRFVHDGSSGAQQFVSPEPPPPDSSQASVIDPRVTLAAGGQSSPKDVLVHPSSSSSGTAGAPTLIVSHRLSNDAAAPVPGVENIGPFSGSEFRESAPEAKKGSEAQDMSITGLQASEVLQTVACSGSPGDTVAPATLFGPPHPGHPDLDITSHTAIVGGAHLNKMPGELIEERPESTDLSDSETIPHTDVVSGAHLSAMPGGLMEERHNSTDLSDSERFDTPQDTSLLPRPDLRITSTPNIDSSLMVVDLTTETVEDHSLLAPGNNTQLKANQPVPHIDMSDVSFSRSDSDTIVSDHPDILPVSLPQNGSDGAAADSHDVDRLDCTSPVPGPDIEKHHFPPCDTLNSVDDDLVPGQPHAASQASDDFRVIQTDFGASAANFSDSASAGANAKSQVLTDIGKDRDNSASIHRQSERIAKRKLETETIATSSKRPKTSFHLPRHRPKPKVRANSKRNDSQVSDPEESDEDTTIPRFIPKEDERCQRFPSGAVNVYSADGSRYTQYIGEHYRRQLVEDQEELARRVDQWRSAIDLPTGPPPEWSPSSRGVINISPVSTGHPDAPPVYTADYSDFSKKSAGEVQNLLRQYPVVILSNRPTRLMCDRNGLKEFGRLKDLRIIHDMTRFNENDGTAVFTRATYEDFFVTDKIVNYLHNPLGGASFAPPQLATDLRAAAKKYHGYPTSSYLHLMGWGLLAKAHAVHRPHVDRTGMCTWVAIEDGAKKWDIAFPPDANEQVSSEAYTYQLAFERNYDRGWRWCSFLLSPGSMLIMRPGVVHSVTTIQDCLAIGGHFFAASTIKLTVYSLYHSFVNSGTITNGAVEEEQQNLLRILLFWFDAMCKLGSTYLSDIKNAEDTLSDHVPNVLDHDGFENLFYIMVYAELVSVVTPNTYHVPLPADFDRAIFERPRKRSREMLRWLTEHFTLTVENGDSKKSINDLFLQSVLRHAHKLWDDVKQRDKRRGCGSTYFRDGVEREIQETDVYSAISSLTFVPNFGSLWRAESQNDVPISYQLSLGLGPDRYGLRLKV</sequence>
<feature type="compositionally biased region" description="Basic and acidic residues" evidence="1">
    <location>
        <begin position="855"/>
        <end position="879"/>
    </location>
</feature>
<feature type="domain" description="JmjC" evidence="2">
    <location>
        <begin position="1087"/>
        <end position="1261"/>
    </location>
</feature>
<evidence type="ECO:0000313" key="4">
    <source>
        <dbReference type="Proteomes" id="UP000518752"/>
    </source>
</evidence>
<dbReference type="InterPro" id="IPR003347">
    <property type="entry name" value="JmjC_dom"/>
</dbReference>
<dbReference type="PROSITE" id="PS51184">
    <property type="entry name" value="JMJC"/>
    <property type="match status" value="1"/>
</dbReference>
<feature type="region of interest" description="Disordered" evidence="1">
    <location>
        <begin position="657"/>
        <end position="691"/>
    </location>
</feature>
<keyword evidence="4" id="KW-1185">Reference proteome</keyword>
<feature type="region of interest" description="Disordered" evidence="1">
    <location>
        <begin position="853"/>
        <end position="936"/>
    </location>
</feature>
<name>A0A8H5CI50_9AGAR</name>
<feature type="compositionally biased region" description="Basic residues" evidence="1">
    <location>
        <begin position="887"/>
        <end position="908"/>
    </location>
</feature>
<feature type="region of interest" description="Disordered" evidence="1">
    <location>
        <begin position="740"/>
        <end position="822"/>
    </location>
</feature>
<feature type="compositionally biased region" description="Polar residues" evidence="1">
    <location>
        <begin position="416"/>
        <end position="429"/>
    </location>
</feature>
<gene>
    <name evidence="3" type="ORF">D9757_015295</name>
</gene>
<evidence type="ECO:0000256" key="1">
    <source>
        <dbReference type="SAM" id="MobiDB-lite"/>
    </source>
</evidence>
<proteinExistence type="predicted"/>
<evidence type="ECO:0000313" key="3">
    <source>
        <dbReference type="EMBL" id="KAF5341461.1"/>
    </source>
</evidence>
<protein>
    <recommendedName>
        <fullName evidence="2">JmjC domain-containing protein</fullName>
    </recommendedName>
</protein>
<dbReference type="OrthoDB" id="3270451at2759"/>